<protein>
    <submittedName>
        <fullName evidence="1">Uncharacterized protein</fullName>
    </submittedName>
</protein>
<sequence>MLCIRYSGDPSFRSIHPRLYMRVRQVQVDTYRSYDLRLFFDRSGRERESMGSCSSKADMGSAVVHPYPWSTPTTLPAPGQRVAVRMLASEFHALRAAAAGDTSGGDADVVRAILEGCVAGRWTWSPASSS</sequence>
<proteinExistence type="predicted"/>
<keyword evidence="2" id="KW-1185">Reference proteome</keyword>
<reference evidence="1" key="2">
    <citation type="submission" date="2025-09" db="UniProtKB">
        <authorList>
            <consortium name="EnsemblPlants"/>
        </authorList>
    </citation>
    <scope>IDENTIFICATION</scope>
</reference>
<evidence type="ECO:0000313" key="2">
    <source>
        <dbReference type="Proteomes" id="UP001732700"/>
    </source>
</evidence>
<organism evidence="1 2">
    <name type="scientific">Avena sativa</name>
    <name type="common">Oat</name>
    <dbReference type="NCBI Taxonomy" id="4498"/>
    <lineage>
        <taxon>Eukaryota</taxon>
        <taxon>Viridiplantae</taxon>
        <taxon>Streptophyta</taxon>
        <taxon>Embryophyta</taxon>
        <taxon>Tracheophyta</taxon>
        <taxon>Spermatophyta</taxon>
        <taxon>Magnoliopsida</taxon>
        <taxon>Liliopsida</taxon>
        <taxon>Poales</taxon>
        <taxon>Poaceae</taxon>
        <taxon>BOP clade</taxon>
        <taxon>Pooideae</taxon>
        <taxon>Poodae</taxon>
        <taxon>Poeae</taxon>
        <taxon>Poeae Chloroplast Group 1 (Aveneae type)</taxon>
        <taxon>Aveninae</taxon>
        <taxon>Avena</taxon>
    </lineage>
</organism>
<evidence type="ECO:0000313" key="1">
    <source>
        <dbReference type="EnsemblPlants" id="AVESA.00010b.r2.4CG1291530.1.CDS.1"/>
    </source>
</evidence>
<reference evidence="1" key="1">
    <citation type="submission" date="2021-05" db="EMBL/GenBank/DDBJ databases">
        <authorList>
            <person name="Scholz U."/>
            <person name="Mascher M."/>
            <person name="Fiebig A."/>
        </authorList>
    </citation>
    <scope>NUCLEOTIDE SEQUENCE [LARGE SCALE GENOMIC DNA]</scope>
</reference>
<accession>A0ACD5WVI7</accession>
<dbReference type="Proteomes" id="UP001732700">
    <property type="component" value="Chromosome 4C"/>
</dbReference>
<dbReference type="EnsemblPlants" id="AVESA.00010b.r2.4CG1291530.1">
    <property type="protein sequence ID" value="AVESA.00010b.r2.4CG1291530.1.CDS.1"/>
    <property type="gene ID" value="AVESA.00010b.r2.4CG1291530"/>
</dbReference>
<name>A0ACD5WVI7_AVESA</name>